<sequence length="323" mass="36278">MPAQIDSGKCLRRYRNQACRVCLENCPGQAIQLVNGLPVVEKQGCQNCGFCRAQCPTAAASGSTWLQAPVLACQETGPVEGAINIPCLAVLTVEEILDWLEKHGEERLEIHCGDCESCACSNWRIYAEKTRQQVKDWLRATGWQERCQFKISPKEKKLGRRALFSWLSLKLLEKVEQVLKDSGENKPRPSWSNLLPRLPEAAWQRSAEILAVDPGKCDQCGVCIRVCPQQAFFSEVDGKTRRLLWQGSKCRDCHVCSGLCPVRALSWQPGSWKERIKPIILKEIPVIYCQVCGQVISSTREGKCPACIKKQNLLQEINFTFTA</sequence>
<dbReference type="InterPro" id="IPR017896">
    <property type="entry name" value="4Fe4S_Fe-S-bd"/>
</dbReference>
<dbReference type="PANTHER" id="PTHR43687:SF6">
    <property type="entry name" value="L-ASPARTATE SEMIALDEHYDE SULFURTRANSFERASE IRON-SULFUR SUBUNIT"/>
    <property type="match status" value="1"/>
</dbReference>
<dbReference type="Proteomes" id="UP000189933">
    <property type="component" value="Unassembled WGS sequence"/>
</dbReference>
<evidence type="ECO:0000256" key="7">
    <source>
        <dbReference type="ARBA" id="ARBA00023014"/>
    </source>
</evidence>
<protein>
    <submittedName>
        <fullName evidence="9">4Fe-4S dicluster domain-containing protein</fullName>
    </submittedName>
</protein>
<keyword evidence="10" id="KW-1185">Reference proteome</keyword>
<dbReference type="GO" id="GO:0051539">
    <property type="term" value="F:4 iron, 4 sulfur cluster binding"/>
    <property type="evidence" value="ECO:0007669"/>
    <property type="project" value="UniProtKB-KW"/>
</dbReference>
<keyword evidence="6" id="KW-0408">Iron</keyword>
<keyword evidence="1" id="KW-0813">Transport</keyword>
<evidence type="ECO:0000256" key="6">
    <source>
        <dbReference type="ARBA" id="ARBA00023004"/>
    </source>
</evidence>
<evidence type="ECO:0000256" key="3">
    <source>
        <dbReference type="ARBA" id="ARBA00022723"/>
    </source>
</evidence>
<evidence type="ECO:0000256" key="4">
    <source>
        <dbReference type="ARBA" id="ARBA00022737"/>
    </source>
</evidence>
<keyword evidence="7" id="KW-0411">Iron-sulfur</keyword>
<evidence type="ECO:0000256" key="1">
    <source>
        <dbReference type="ARBA" id="ARBA00022448"/>
    </source>
</evidence>
<dbReference type="EMBL" id="FUXM01000016">
    <property type="protein sequence ID" value="SJZ98390.1"/>
    <property type="molecule type" value="Genomic_DNA"/>
</dbReference>
<proteinExistence type="predicted"/>
<organism evidence="9 10">
    <name type="scientific">Carboxydocella sporoproducens DSM 16521</name>
    <dbReference type="NCBI Taxonomy" id="1121270"/>
    <lineage>
        <taxon>Bacteria</taxon>
        <taxon>Bacillati</taxon>
        <taxon>Bacillota</taxon>
        <taxon>Clostridia</taxon>
        <taxon>Eubacteriales</taxon>
        <taxon>Clostridiales Family XVI. Incertae Sedis</taxon>
        <taxon>Carboxydocella</taxon>
    </lineage>
</organism>
<evidence type="ECO:0000256" key="2">
    <source>
        <dbReference type="ARBA" id="ARBA00022485"/>
    </source>
</evidence>
<dbReference type="InterPro" id="IPR050572">
    <property type="entry name" value="Fe-S_Ferredoxin"/>
</dbReference>
<evidence type="ECO:0000259" key="8">
    <source>
        <dbReference type="PROSITE" id="PS51379"/>
    </source>
</evidence>
<dbReference type="PROSITE" id="PS00198">
    <property type="entry name" value="4FE4S_FER_1"/>
    <property type="match status" value="3"/>
</dbReference>
<reference evidence="10" key="1">
    <citation type="submission" date="2017-02" db="EMBL/GenBank/DDBJ databases">
        <authorList>
            <person name="Varghese N."/>
            <person name="Submissions S."/>
        </authorList>
    </citation>
    <scope>NUCLEOTIDE SEQUENCE [LARGE SCALE GENOMIC DNA]</scope>
    <source>
        <strain evidence="10">DSM 16521</strain>
    </source>
</reference>
<feature type="domain" description="4Fe-4S ferredoxin-type" evidence="8">
    <location>
        <begin position="241"/>
        <end position="270"/>
    </location>
</feature>
<dbReference type="Pfam" id="PF00037">
    <property type="entry name" value="Fer4"/>
    <property type="match status" value="1"/>
</dbReference>
<feature type="domain" description="4Fe-4S ferredoxin-type" evidence="8">
    <location>
        <begin position="208"/>
        <end position="238"/>
    </location>
</feature>
<dbReference type="AlphaFoldDB" id="A0A1T4Q3L7"/>
<dbReference type="OrthoDB" id="9672at2"/>
<keyword evidence="2" id="KW-0004">4Fe-4S</keyword>
<dbReference type="InterPro" id="IPR017900">
    <property type="entry name" value="4Fe4S_Fe_S_CS"/>
</dbReference>
<dbReference type="RefSeq" id="WP_078665579.1">
    <property type="nucleotide sequence ID" value="NZ_FUXM01000016.1"/>
</dbReference>
<keyword evidence="3" id="KW-0479">Metal-binding</keyword>
<evidence type="ECO:0000256" key="5">
    <source>
        <dbReference type="ARBA" id="ARBA00022982"/>
    </source>
</evidence>
<dbReference type="Gene3D" id="3.30.70.20">
    <property type="match status" value="2"/>
</dbReference>
<dbReference type="PROSITE" id="PS51379">
    <property type="entry name" value="4FE4S_FER_2"/>
    <property type="match status" value="3"/>
</dbReference>
<gene>
    <name evidence="9" type="ORF">SAMN02745885_01514</name>
</gene>
<dbReference type="SUPFAM" id="SSF54862">
    <property type="entry name" value="4Fe-4S ferredoxins"/>
    <property type="match status" value="2"/>
</dbReference>
<keyword evidence="5" id="KW-0249">Electron transport</keyword>
<evidence type="ECO:0000313" key="9">
    <source>
        <dbReference type="EMBL" id="SJZ98390.1"/>
    </source>
</evidence>
<accession>A0A1T4Q3L7</accession>
<name>A0A1T4Q3L7_9FIRM</name>
<feature type="domain" description="4Fe-4S ferredoxin-type" evidence="8">
    <location>
        <begin position="36"/>
        <end position="65"/>
    </location>
</feature>
<keyword evidence="4" id="KW-0677">Repeat</keyword>
<dbReference type="GO" id="GO:0046872">
    <property type="term" value="F:metal ion binding"/>
    <property type="evidence" value="ECO:0007669"/>
    <property type="project" value="UniProtKB-KW"/>
</dbReference>
<evidence type="ECO:0000313" key="10">
    <source>
        <dbReference type="Proteomes" id="UP000189933"/>
    </source>
</evidence>
<dbReference type="PANTHER" id="PTHR43687">
    <property type="entry name" value="ADENYLYLSULFATE REDUCTASE, BETA SUBUNIT"/>
    <property type="match status" value="1"/>
</dbReference>